<dbReference type="PANTHER" id="PTHR44103:SF1">
    <property type="entry name" value="PROPROTEIN CONVERTASE P"/>
    <property type="match status" value="1"/>
</dbReference>
<feature type="region of interest" description="Disordered" evidence="2">
    <location>
        <begin position="631"/>
        <end position="650"/>
    </location>
</feature>
<reference evidence="4 5" key="1">
    <citation type="submission" date="2021-01" db="EMBL/GenBank/DDBJ databases">
        <title>Actinoplanes sp. nov. LDG1-06 isolated from lichen.</title>
        <authorList>
            <person name="Saeng-In P."/>
            <person name="Phongsopitanun W."/>
            <person name="Kanchanasin P."/>
            <person name="Yuki M."/>
            <person name="Kudo T."/>
            <person name="Ohkuma M."/>
            <person name="Tanasupawat S."/>
        </authorList>
    </citation>
    <scope>NUCLEOTIDE SEQUENCE [LARGE SCALE GENOMIC DNA]</scope>
    <source>
        <strain evidence="4 5">LDG1-06</strain>
    </source>
</reference>
<dbReference type="Pfam" id="PF13517">
    <property type="entry name" value="FG-GAP_3"/>
    <property type="match status" value="1"/>
</dbReference>
<feature type="compositionally biased region" description="Low complexity" evidence="2">
    <location>
        <begin position="631"/>
        <end position="647"/>
    </location>
</feature>
<keyword evidence="5" id="KW-1185">Reference proteome</keyword>
<dbReference type="InterPro" id="IPR013517">
    <property type="entry name" value="FG-GAP"/>
</dbReference>
<dbReference type="RefSeq" id="WP_203377939.1">
    <property type="nucleotide sequence ID" value="NZ_JAENHP010000006.1"/>
</dbReference>
<evidence type="ECO:0000256" key="2">
    <source>
        <dbReference type="SAM" id="MobiDB-lite"/>
    </source>
</evidence>
<name>A0ABS2AF91_9ACTN</name>
<dbReference type="PANTHER" id="PTHR44103">
    <property type="entry name" value="PROPROTEIN CONVERTASE P"/>
    <property type="match status" value="1"/>
</dbReference>
<feature type="chain" id="PRO_5047329011" evidence="3">
    <location>
        <begin position="27"/>
        <end position="999"/>
    </location>
</feature>
<evidence type="ECO:0000313" key="4">
    <source>
        <dbReference type="EMBL" id="MBM2617916.1"/>
    </source>
</evidence>
<keyword evidence="1 3" id="KW-0732">Signal</keyword>
<dbReference type="Gene3D" id="2.130.10.130">
    <property type="entry name" value="Integrin alpha, N-terminal"/>
    <property type="match status" value="1"/>
</dbReference>
<organism evidence="4 5">
    <name type="scientific">Paractinoplanes ovalisporus</name>
    <dbReference type="NCBI Taxonomy" id="2810368"/>
    <lineage>
        <taxon>Bacteria</taxon>
        <taxon>Bacillati</taxon>
        <taxon>Actinomycetota</taxon>
        <taxon>Actinomycetes</taxon>
        <taxon>Micromonosporales</taxon>
        <taxon>Micromonosporaceae</taxon>
        <taxon>Paractinoplanes</taxon>
    </lineage>
</organism>
<comment type="caution">
    <text evidence="4">The sequence shown here is derived from an EMBL/GenBank/DDBJ whole genome shotgun (WGS) entry which is preliminary data.</text>
</comment>
<dbReference type="Gene3D" id="2.40.128.340">
    <property type="match status" value="1"/>
</dbReference>
<protein>
    <submittedName>
        <fullName evidence="4">VCBS repeat-containing protein</fullName>
    </submittedName>
</protein>
<evidence type="ECO:0000256" key="3">
    <source>
        <dbReference type="SAM" id="SignalP"/>
    </source>
</evidence>
<dbReference type="SUPFAM" id="SSF69318">
    <property type="entry name" value="Integrin alpha N-terminal domain"/>
    <property type="match status" value="1"/>
</dbReference>
<evidence type="ECO:0000313" key="5">
    <source>
        <dbReference type="Proteomes" id="UP000632138"/>
    </source>
</evidence>
<proteinExistence type="predicted"/>
<sequence>MKKTLTAALGGLLIATGVAVPGVAVAATAPSEVRVVPAPAYPTYPTETLAHAGDTGFLHRRASDTPWLWTTYADRRTTVVGALAAVATSAITSGGGDTVVLGVSVPGHPVTTTTRPALDLATMTWREITMGAAESYNRLLGDSVLTISRDTPAVVQLSRGSTEVPVTGIPDGATNLAIAAADATGAVLRYAVSGTARYGLLDVASGRVAELPNVPAAQDVVLTADRIGMFTNFGARSLPRAEVLAGTATVPRAVTFPSTVSLGLIGLAGEDIIVTPSITLTDKAVLRYRVGSSQPTTLVPRADTFPAQAPDGVLFVGGSGVGDWSVRKATATSESVVLPLVGDMVNAGVTLSSGVLRHVAALPRAGEAADYRLFAEQIGVGAPGTGSQVNDIALVDPLPCETGATCVRMVDGSNSQGASYVASGPRNRLMRSSTPGDTAWDLQTTDASLVDASPGFRLVNTPTSQWAYQADGDWRSFPGTPAASLWFDTLWRAQPDGVLAPWDLRISNPDNKLISTGAPCQAAEVQATGKHLYWSCGQQGPAGVYDLAAKKSIPVPAGHQFLLGDNYLVRHDAGGALLRYDLTGGTLGEPVAMATFPRGELADDRHISWTVDRFGGDVAWVDPGNAVHIVDPGVDPSDPVGPSSTDTGRLTMPGTFTASAQLSRPITSSTLTVTSVRTGKVSARTTGGPARVTAALSWDGMVDGKRATQGLYRWAISGTVDGRTSEVADGIFSVFCGGTPPLHSYECTGQPSLLTLTSASTGRGSWWFFEQGSPTNPLLLDGGPESLGALNGLVPFGDINQDHRNDLLVRRSDGSLRAYLGGDQAPFGSNSSVLIPGNWNVYDALVHTGDLNGDGRSDLVARDRDSGALFLFTGNGTGGFNASVKIEGGYKGYSRFVGNGDINGDGKADLMMQYDPTSTMYALYGNGDGTFQAGLKVVGTGWLGYNVVIGAGDINEDGRNDLVLRDTAGNLFRRFGTGNGTFGDRTQIGTGYQQYSGIY</sequence>
<dbReference type="InterPro" id="IPR028994">
    <property type="entry name" value="Integrin_alpha_N"/>
</dbReference>
<evidence type="ECO:0000256" key="1">
    <source>
        <dbReference type="ARBA" id="ARBA00022729"/>
    </source>
</evidence>
<dbReference type="EMBL" id="JAENHP010000006">
    <property type="protein sequence ID" value="MBM2617916.1"/>
    <property type="molecule type" value="Genomic_DNA"/>
</dbReference>
<accession>A0ABS2AF91</accession>
<dbReference type="Proteomes" id="UP000632138">
    <property type="component" value="Unassembled WGS sequence"/>
</dbReference>
<gene>
    <name evidence="4" type="ORF">JIG36_20370</name>
</gene>
<feature type="signal peptide" evidence="3">
    <location>
        <begin position="1"/>
        <end position="26"/>
    </location>
</feature>